<dbReference type="Pfam" id="PF00571">
    <property type="entry name" value="CBS"/>
    <property type="match status" value="2"/>
</dbReference>
<dbReference type="InterPro" id="IPR000644">
    <property type="entry name" value="CBS_dom"/>
</dbReference>
<evidence type="ECO:0000256" key="1">
    <source>
        <dbReference type="ARBA" id="ARBA00023122"/>
    </source>
</evidence>
<evidence type="ECO:0000259" key="3">
    <source>
        <dbReference type="PROSITE" id="PS50914"/>
    </source>
</evidence>
<dbReference type="RefSeq" id="WP_181608695.1">
    <property type="nucleotide sequence ID" value="NZ_BAABAM010000001.1"/>
</dbReference>
<dbReference type="InterPro" id="IPR046342">
    <property type="entry name" value="CBS_dom_sf"/>
</dbReference>
<keyword evidence="6" id="KW-1185">Reference proteome</keyword>
<dbReference type="SMART" id="SM00116">
    <property type="entry name" value="CBS"/>
    <property type="match status" value="2"/>
</dbReference>
<dbReference type="SUPFAM" id="SSF54631">
    <property type="entry name" value="CBS-domain pair"/>
    <property type="match status" value="1"/>
</dbReference>
<feature type="domain" description="CBS" evidence="4">
    <location>
        <begin position="101"/>
        <end position="158"/>
    </location>
</feature>
<dbReference type="InterPro" id="IPR051257">
    <property type="entry name" value="Diverse_CBS-Domain"/>
</dbReference>
<name>A0A7W0HNV4_9ACTN</name>
<keyword evidence="1 2" id="KW-0129">CBS domain</keyword>
<sequence>MRVKVNDVMTCEVVAVNEKAAFHTVAELLIQTSVSGVPVIDADDHVVGVISEADLLRKEEFKQQYYGDDYRPPLRARLRHLTDHERGGYDKSLGETARDLMTSPAVVTIRDTPVVAAARLMDRHGIKRLPVVDADGKLIGIVSRRDLIRVFVRDDQAIKEEVVRGLPLHAVAKIDVAVADGIVTLTGQVDKYSQALFAARHAENVDGVVGLRDELGWKTNDLAQNYPMYGGA</sequence>
<evidence type="ECO:0000313" key="5">
    <source>
        <dbReference type="EMBL" id="MBA2889961.1"/>
    </source>
</evidence>
<reference evidence="5 6" key="1">
    <citation type="submission" date="2020-07" db="EMBL/GenBank/DDBJ databases">
        <title>Genomic Encyclopedia of Type Strains, Phase IV (KMG-IV): sequencing the most valuable type-strain genomes for metagenomic binning, comparative biology and taxonomic classification.</title>
        <authorList>
            <person name="Goeker M."/>
        </authorList>
    </citation>
    <scope>NUCLEOTIDE SEQUENCE [LARGE SCALE GENOMIC DNA]</scope>
    <source>
        <strain evidence="5 6">DSM 45533</strain>
    </source>
</reference>
<proteinExistence type="predicted"/>
<evidence type="ECO:0000259" key="4">
    <source>
        <dbReference type="PROSITE" id="PS51371"/>
    </source>
</evidence>
<dbReference type="PANTHER" id="PTHR43080:SF29">
    <property type="entry name" value="OS02G0818000 PROTEIN"/>
    <property type="match status" value="1"/>
</dbReference>
<dbReference type="CDD" id="cd04586">
    <property type="entry name" value="CBS_pair_BON_assoc"/>
    <property type="match status" value="1"/>
</dbReference>
<dbReference type="AlphaFoldDB" id="A0A7W0HNV4"/>
<dbReference type="Gene3D" id="3.10.580.10">
    <property type="entry name" value="CBS-domain"/>
    <property type="match status" value="1"/>
</dbReference>
<gene>
    <name evidence="5" type="ORF">HNR30_001296</name>
</gene>
<dbReference type="PROSITE" id="PS50914">
    <property type="entry name" value="BON"/>
    <property type="match status" value="1"/>
</dbReference>
<accession>A0A7W0HNV4</accession>
<dbReference type="InterPro" id="IPR017080">
    <property type="entry name" value="UCP036990_CBS_BON"/>
</dbReference>
<feature type="domain" description="CBS" evidence="4">
    <location>
        <begin position="9"/>
        <end position="66"/>
    </location>
</feature>
<dbReference type="Pfam" id="PF04972">
    <property type="entry name" value="BON"/>
    <property type="match status" value="1"/>
</dbReference>
<dbReference type="PIRSF" id="PIRSF036990">
    <property type="entry name" value="UCP036990_CBS_BON"/>
    <property type="match status" value="1"/>
</dbReference>
<feature type="domain" description="BON" evidence="3">
    <location>
        <begin position="150"/>
        <end position="219"/>
    </location>
</feature>
<dbReference type="EMBL" id="JACDUR010000001">
    <property type="protein sequence ID" value="MBA2889961.1"/>
    <property type="molecule type" value="Genomic_DNA"/>
</dbReference>
<dbReference type="PANTHER" id="PTHR43080">
    <property type="entry name" value="CBS DOMAIN-CONTAINING PROTEIN CBSX3, MITOCHONDRIAL"/>
    <property type="match status" value="1"/>
</dbReference>
<dbReference type="PROSITE" id="PS51371">
    <property type="entry name" value="CBS"/>
    <property type="match status" value="2"/>
</dbReference>
<dbReference type="InterPro" id="IPR007055">
    <property type="entry name" value="BON_dom"/>
</dbReference>
<evidence type="ECO:0000313" key="6">
    <source>
        <dbReference type="Proteomes" id="UP000530928"/>
    </source>
</evidence>
<dbReference type="Gene3D" id="3.30.1340.30">
    <property type="match status" value="1"/>
</dbReference>
<organism evidence="5 6">
    <name type="scientific">Nonomuraea soli</name>
    <dbReference type="NCBI Taxonomy" id="1032476"/>
    <lineage>
        <taxon>Bacteria</taxon>
        <taxon>Bacillati</taxon>
        <taxon>Actinomycetota</taxon>
        <taxon>Actinomycetes</taxon>
        <taxon>Streptosporangiales</taxon>
        <taxon>Streptosporangiaceae</taxon>
        <taxon>Nonomuraea</taxon>
    </lineage>
</organism>
<dbReference type="Proteomes" id="UP000530928">
    <property type="component" value="Unassembled WGS sequence"/>
</dbReference>
<protein>
    <submittedName>
        <fullName evidence="5">CBS-domain-containing membrane protein</fullName>
    </submittedName>
</protein>
<comment type="caution">
    <text evidence="5">The sequence shown here is derived from an EMBL/GenBank/DDBJ whole genome shotgun (WGS) entry which is preliminary data.</text>
</comment>
<evidence type="ECO:0000256" key="2">
    <source>
        <dbReference type="PROSITE-ProRule" id="PRU00703"/>
    </source>
</evidence>